<feature type="domain" description="Fe2OG dioxygenase" evidence="4">
    <location>
        <begin position="193"/>
        <end position="293"/>
    </location>
</feature>
<keyword evidence="2" id="KW-0479">Metal-binding</keyword>
<dbReference type="Proteomes" id="UP001206925">
    <property type="component" value="Unassembled WGS sequence"/>
</dbReference>
<comment type="similarity">
    <text evidence="1">Belongs to the iron/ascorbate-dependent oxidoreductase family.</text>
</comment>
<keyword evidence="3" id="KW-0408">Iron</keyword>
<evidence type="ECO:0000313" key="5">
    <source>
        <dbReference type="EMBL" id="KAI7735751.1"/>
    </source>
</evidence>
<evidence type="ECO:0000259" key="4">
    <source>
        <dbReference type="PROSITE" id="PS51471"/>
    </source>
</evidence>
<dbReference type="PROSITE" id="PS51471">
    <property type="entry name" value="FE2OG_OXY"/>
    <property type="match status" value="2"/>
</dbReference>
<dbReference type="SUPFAM" id="SSF51197">
    <property type="entry name" value="Clavaminate synthase-like"/>
    <property type="match status" value="2"/>
</dbReference>
<keyword evidence="6" id="KW-1185">Reference proteome</keyword>
<comment type="caution">
    <text evidence="5">The sequence shown here is derived from an EMBL/GenBank/DDBJ whole genome shotgun (WGS) entry which is preliminary data.</text>
</comment>
<dbReference type="Gene3D" id="2.60.120.330">
    <property type="entry name" value="B-lactam Antibiotic, Isopenicillin N Synthase, Chain"/>
    <property type="match status" value="2"/>
</dbReference>
<dbReference type="InterPro" id="IPR044861">
    <property type="entry name" value="IPNS-like_FE2OG_OXY"/>
</dbReference>
<evidence type="ECO:0000313" key="6">
    <source>
        <dbReference type="Proteomes" id="UP001206925"/>
    </source>
</evidence>
<sequence>MDKHVQDIASDCDQLPERFIRKQYKEYGNVIDCGLSSQAELPVIDVSLLNSSPVELDKLKSAVTTWGCFQAINHGIESLFLEKVREIGEAFFRLPGDEKKKYLRDEDDVDGYGNDMVLSDDQVLDWTDRLYLTVLPKDQRKMQFWPQNPPHFRGVLDEYISKIELIYEDVLKALARSINLEEDCFLNQLGTTAPKSARYNYYPPCPWPERVLGVKPHADSSAITLLLQDKEVAGLQLLKDNQWVGVPVVPDALTINVGDQIEIMSNGIFKSPVHRVLVNSTKERMTLAVFCPALSDQVIGPADKLITDKTPRCHKNKINQDSEIGNDIKRCEGGKSQPSKPKSTAHITKLCNFTLVGNDRRPGRSWSHISINHKPMNSQVQEIAAHCDQLPERYIQKEDEEHGNVTNNNASSPAKIPVIDLSLLTSSHLELDKLKKASTSWGCFQAINHGIEGSFLDKVREVSRLFFDLPAEEKKCLSEENDVEGYGNDMVFSDDQILDWTDRLYLTVFPKDQQRLKFWPKNPTNFKEVVDDYISKIELINQVILKAVARSLNLEENCFLDQYGTTSSKMVARFNYYPPCPWPDKVVGLKPHTDGSAFTFVLQDKEVEGLQVLKDGKWFGVPIVPDALMINVGEQIEIMSNGIFKSPVHRAMVNTKNQRISLAVFCMPQTIKDIGPVDGLITDVTPRLYKNVTFSTDFFFQNNQQGKRRLDVCKI</sequence>
<accession>A0AAD5C5I9</accession>
<dbReference type="EMBL" id="JAMZMK010009439">
    <property type="protein sequence ID" value="KAI7735751.1"/>
    <property type="molecule type" value="Genomic_DNA"/>
</dbReference>
<evidence type="ECO:0000256" key="3">
    <source>
        <dbReference type="ARBA" id="ARBA00023004"/>
    </source>
</evidence>
<dbReference type="GO" id="GO:0016705">
    <property type="term" value="F:oxidoreductase activity, acting on paired donors, with incorporation or reduction of molecular oxygen"/>
    <property type="evidence" value="ECO:0007669"/>
    <property type="project" value="UniProtKB-ARBA"/>
</dbReference>
<dbReference type="FunFam" id="2.60.120.330:FF:000018">
    <property type="entry name" value="2-oxoglutarate (2OG) and Fe(II)-dependent oxygenase superfamily protein"/>
    <property type="match status" value="2"/>
</dbReference>
<dbReference type="InterPro" id="IPR026992">
    <property type="entry name" value="DIOX_N"/>
</dbReference>
<protein>
    <recommendedName>
        <fullName evidence="4">Fe2OG dioxygenase domain-containing protein</fullName>
    </recommendedName>
</protein>
<dbReference type="InterPro" id="IPR027443">
    <property type="entry name" value="IPNS-like_sf"/>
</dbReference>
<dbReference type="InterPro" id="IPR050295">
    <property type="entry name" value="Plant_2OG-oxidoreductases"/>
</dbReference>
<feature type="domain" description="Fe2OG dioxygenase" evidence="4">
    <location>
        <begin position="568"/>
        <end position="668"/>
    </location>
</feature>
<reference evidence="5" key="1">
    <citation type="submission" date="2022-06" db="EMBL/GenBank/DDBJ databases">
        <title>Uncovering the hologenomic basis of an extraordinary plant invasion.</title>
        <authorList>
            <person name="Bieker V.C."/>
            <person name="Martin M.D."/>
            <person name="Gilbert T."/>
            <person name="Hodgins K."/>
            <person name="Battlay P."/>
            <person name="Petersen B."/>
            <person name="Wilson J."/>
        </authorList>
    </citation>
    <scope>NUCLEOTIDE SEQUENCE</scope>
    <source>
        <strain evidence="5">AA19_3_7</strain>
        <tissue evidence="5">Leaf</tissue>
    </source>
</reference>
<evidence type="ECO:0000256" key="1">
    <source>
        <dbReference type="ARBA" id="ARBA00008056"/>
    </source>
</evidence>
<proteinExistence type="inferred from homology"/>
<dbReference type="Pfam" id="PF14226">
    <property type="entry name" value="DIOX_N"/>
    <property type="match status" value="2"/>
</dbReference>
<gene>
    <name evidence="5" type="ORF">M8C21_015408</name>
</gene>
<dbReference type="GO" id="GO:0046872">
    <property type="term" value="F:metal ion binding"/>
    <property type="evidence" value="ECO:0007669"/>
    <property type="project" value="UniProtKB-KW"/>
</dbReference>
<dbReference type="PANTHER" id="PTHR47991">
    <property type="entry name" value="OXOGLUTARATE/IRON-DEPENDENT DIOXYGENASE"/>
    <property type="match status" value="1"/>
</dbReference>
<evidence type="ECO:0000256" key="2">
    <source>
        <dbReference type="ARBA" id="ARBA00022723"/>
    </source>
</evidence>
<dbReference type="AlphaFoldDB" id="A0AAD5C5I9"/>
<name>A0AAD5C5I9_AMBAR</name>
<dbReference type="Pfam" id="PF03171">
    <property type="entry name" value="2OG-FeII_Oxy"/>
    <property type="match status" value="2"/>
</dbReference>
<organism evidence="5 6">
    <name type="scientific">Ambrosia artemisiifolia</name>
    <name type="common">Common ragweed</name>
    <dbReference type="NCBI Taxonomy" id="4212"/>
    <lineage>
        <taxon>Eukaryota</taxon>
        <taxon>Viridiplantae</taxon>
        <taxon>Streptophyta</taxon>
        <taxon>Embryophyta</taxon>
        <taxon>Tracheophyta</taxon>
        <taxon>Spermatophyta</taxon>
        <taxon>Magnoliopsida</taxon>
        <taxon>eudicotyledons</taxon>
        <taxon>Gunneridae</taxon>
        <taxon>Pentapetalae</taxon>
        <taxon>asterids</taxon>
        <taxon>campanulids</taxon>
        <taxon>Asterales</taxon>
        <taxon>Asteraceae</taxon>
        <taxon>Asteroideae</taxon>
        <taxon>Heliantheae alliance</taxon>
        <taxon>Heliantheae</taxon>
        <taxon>Ambrosia</taxon>
    </lineage>
</organism>
<dbReference type="InterPro" id="IPR005123">
    <property type="entry name" value="Oxoglu/Fe-dep_dioxygenase_dom"/>
</dbReference>